<dbReference type="SMART" id="SM00112">
    <property type="entry name" value="CA"/>
    <property type="match status" value="7"/>
</dbReference>
<keyword evidence="11" id="KW-0325">Glycoprotein</keyword>
<dbReference type="PRINTS" id="PR00205">
    <property type="entry name" value="CADHERIN"/>
</dbReference>
<evidence type="ECO:0000256" key="7">
    <source>
        <dbReference type="ARBA" id="ARBA00022837"/>
    </source>
</evidence>
<dbReference type="FunFam" id="2.60.40.60:FF:000020">
    <property type="entry name" value="Dachsous cadherin-related 1b"/>
    <property type="match status" value="1"/>
</dbReference>
<feature type="domain" description="Cadherin" evidence="16">
    <location>
        <begin position="241"/>
        <end position="347"/>
    </location>
</feature>
<evidence type="ECO:0000259" key="16">
    <source>
        <dbReference type="PROSITE" id="PS50268"/>
    </source>
</evidence>
<evidence type="ECO:0000256" key="4">
    <source>
        <dbReference type="ARBA" id="ARBA00022723"/>
    </source>
</evidence>
<feature type="compositionally biased region" description="Basic and acidic residues" evidence="13">
    <location>
        <begin position="816"/>
        <end position="829"/>
    </location>
</feature>
<feature type="domain" description="Cadherin" evidence="16">
    <location>
        <begin position="561"/>
        <end position="666"/>
    </location>
</feature>
<dbReference type="Pfam" id="PF08266">
    <property type="entry name" value="Cadherin_2"/>
    <property type="match status" value="1"/>
</dbReference>
<protein>
    <recommendedName>
        <fullName evidence="16">Cadherin domain-containing protein</fullName>
    </recommendedName>
</protein>
<comment type="caution">
    <text evidence="17">The sequence shown here is derived from an EMBL/GenBank/DDBJ whole genome shotgun (WGS) entry which is preliminary data.</text>
</comment>
<dbReference type="PROSITE" id="PS00232">
    <property type="entry name" value="CADHERIN_1"/>
    <property type="match status" value="4"/>
</dbReference>
<evidence type="ECO:0000256" key="14">
    <source>
        <dbReference type="SAM" id="Phobius"/>
    </source>
</evidence>
<dbReference type="FunFam" id="2.60.40.60:FF:000002">
    <property type="entry name" value="Protocadherin alpha 2"/>
    <property type="match status" value="1"/>
</dbReference>
<evidence type="ECO:0000256" key="15">
    <source>
        <dbReference type="SAM" id="SignalP"/>
    </source>
</evidence>
<dbReference type="InterPro" id="IPR002126">
    <property type="entry name" value="Cadherin-like_dom"/>
</dbReference>
<evidence type="ECO:0000256" key="12">
    <source>
        <dbReference type="PROSITE-ProRule" id="PRU00043"/>
    </source>
</evidence>
<sequence>MFREVIVIACAICWQMSVSVADTLSYNITENRPSHTVIANIIRDAKLDAKHSADVIRQLRFTFSDVPESVKDLFSIDITTGILRTAIKIDRDAICASKASCTKQLAIQVQPITYFEIIKVSVTINDLNDNAPLFAKDKVSLSLTEASVSGTLLSLPTANDPDSPIFGVKEYKLESNADVFSLKVSHDKAVSLELRKKLDREETDRYLLTLVAYDTADPPHSGSVAVEVVVTDVNDNNPIFERDTYNISVFENVTKSTKIVRVKASDPDLGLNGEVQYAFDPETKAAYGDLFEISNSGEVYVIGILDHETEAVHLLTVTARDLGTNSIPVMAKVIVNVLDLNDNAPVIKINNELTQNGQVQISEFAEEGTFVAHLTVRDLDSGPGGEFECSLNDTHFKLQQLTSTDFKLISASMFDREMMSSYDVRFSCSDKGVPSQSSSKIFTVNIVDENDNRPVFVETSYKVTVQENAPLGTFVVRVQATDADTGANAVIVYALETKMHGYLSIDPVSGNITTLMKFDFERTKQVEFLVTASNRNKREFNVTTRVFIEILDADDEKPVFTETCYRFTVKENAPVNTSVGRVTAADTDSGLYNWFEFSIPSTQDNAHLFQVNASTGEVFARGSFDREKVEAYEVRVIARGLAPLHLSSSVRVVVKILDENDNTPVIDYPNVYNSTVSVSSHTPVGHVIIHILCHDDDIDDNAKLTYTFSPESGKGYFAIDHDSGLVTIAKEVKHIKYEQFELGLHVQDNGHVPKTATMTFFITVDNSLVFAASSGDTSEIARNNLTIVIVIASVSGLLALVLIIAILVFVRRQKTGKDTSSDSDKDRTSSVKSLVGRGYDQAPPGYSTQGLGGYANGGTGFTNYALHRSSALDNSDADFSHVQLQQSYDDEVFVGDPRGPPEIPPRHASLGPQSNRRSARNKPLPQSPKQNGHSPQRKEDMDSTFSGDNTTDSGHGSNDGESEAPKSPSHVTQPPSIPHNDTPRQETSHPPPVIRTIDVPPGPQCGRSISLSVRKPALPQRIPSHSSDTADMYRHPFNYHPTGMKLDPANGASSMYSSRDNHVQFAMGNDDSFVDADGHRRVRLASQV</sequence>
<evidence type="ECO:0000256" key="5">
    <source>
        <dbReference type="ARBA" id="ARBA00022729"/>
    </source>
</evidence>
<feature type="region of interest" description="Disordered" evidence="13">
    <location>
        <begin position="816"/>
        <end position="851"/>
    </location>
</feature>
<evidence type="ECO:0000256" key="8">
    <source>
        <dbReference type="ARBA" id="ARBA00022889"/>
    </source>
</evidence>
<evidence type="ECO:0000256" key="1">
    <source>
        <dbReference type="ARBA" id="ARBA00004251"/>
    </source>
</evidence>
<feature type="compositionally biased region" description="Polar residues" evidence="13">
    <location>
        <begin position="943"/>
        <end position="956"/>
    </location>
</feature>
<gene>
    <name evidence="17" type="ORF">NP493_860g01000</name>
</gene>
<evidence type="ECO:0000256" key="3">
    <source>
        <dbReference type="ARBA" id="ARBA00022692"/>
    </source>
</evidence>
<dbReference type="Pfam" id="PF00028">
    <property type="entry name" value="Cadherin"/>
    <property type="match status" value="6"/>
</dbReference>
<dbReference type="FunFam" id="2.60.40.60:FF:000007">
    <property type="entry name" value="Protocadherin alpha 2"/>
    <property type="match status" value="1"/>
</dbReference>
<reference evidence="17" key="1">
    <citation type="journal article" date="2023" name="Mol. Biol. Evol.">
        <title>Third-Generation Sequencing Reveals the Adaptive Role of the Epigenome in Three Deep-Sea Polychaetes.</title>
        <authorList>
            <person name="Perez M."/>
            <person name="Aroh O."/>
            <person name="Sun Y."/>
            <person name="Lan Y."/>
            <person name="Juniper S.K."/>
            <person name="Young C.R."/>
            <person name="Angers B."/>
            <person name="Qian P.Y."/>
        </authorList>
    </citation>
    <scope>NUCLEOTIDE SEQUENCE</scope>
    <source>
        <strain evidence="17">R07B-5</strain>
    </source>
</reference>
<name>A0AAD9KLP2_RIDPI</name>
<feature type="transmembrane region" description="Helical" evidence="14">
    <location>
        <begin position="787"/>
        <end position="810"/>
    </location>
</feature>
<comment type="subcellular location">
    <subcellularLocation>
        <location evidence="1">Cell membrane</location>
        <topology evidence="1">Single-pass type I membrane protein</topology>
    </subcellularLocation>
</comment>
<keyword evidence="18" id="KW-1185">Reference proteome</keyword>
<evidence type="ECO:0000256" key="2">
    <source>
        <dbReference type="ARBA" id="ARBA00022475"/>
    </source>
</evidence>
<dbReference type="EMBL" id="JAODUO010000860">
    <property type="protein sequence ID" value="KAK2173637.1"/>
    <property type="molecule type" value="Genomic_DNA"/>
</dbReference>
<dbReference type="PANTHER" id="PTHR24028:SF146">
    <property type="entry name" value="CADHERIN 96CB, ISOFORM D-RELATED"/>
    <property type="match status" value="1"/>
</dbReference>
<dbReference type="Proteomes" id="UP001209878">
    <property type="component" value="Unassembled WGS sequence"/>
</dbReference>
<feature type="domain" description="Cadherin" evidence="16">
    <location>
        <begin position="670"/>
        <end position="766"/>
    </location>
</feature>
<dbReference type="GO" id="GO:0007156">
    <property type="term" value="P:homophilic cell adhesion via plasma membrane adhesion molecules"/>
    <property type="evidence" value="ECO:0007669"/>
    <property type="project" value="InterPro"/>
</dbReference>
<feature type="signal peptide" evidence="15">
    <location>
        <begin position="1"/>
        <end position="21"/>
    </location>
</feature>
<dbReference type="PANTHER" id="PTHR24028">
    <property type="entry name" value="CADHERIN-87A"/>
    <property type="match status" value="1"/>
</dbReference>
<dbReference type="SUPFAM" id="SSF49313">
    <property type="entry name" value="Cadherin-like"/>
    <property type="match status" value="6"/>
</dbReference>
<keyword evidence="3 14" id="KW-0812">Transmembrane</keyword>
<evidence type="ECO:0000256" key="10">
    <source>
        <dbReference type="ARBA" id="ARBA00023136"/>
    </source>
</evidence>
<evidence type="ECO:0000256" key="6">
    <source>
        <dbReference type="ARBA" id="ARBA00022737"/>
    </source>
</evidence>
<dbReference type="Gene3D" id="2.60.40.60">
    <property type="entry name" value="Cadherins"/>
    <property type="match status" value="7"/>
</dbReference>
<evidence type="ECO:0000256" key="11">
    <source>
        <dbReference type="ARBA" id="ARBA00023180"/>
    </source>
</evidence>
<keyword evidence="4" id="KW-0479">Metal-binding</keyword>
<feature type="region of interest" description="Disordered" evidence="13">
    <location>
        <begin position="891"/>
        <end position="1006"/>
    </location>
</feature>
<dbReference type="InterPro" id="IPR013164">
    <property type="entry name" value="Cadherin_N"/>
</dbReference>
<dbReference type="AlphaFoldDB" id="A0AAD9KLP2"/>
<feature type="domain" description="Cadherin" evidence="16">
    <location>
        <begin position="20"/>
        <end position="134"/>
    </location>
</feature>
<evidence type="ECO:0000256" key="13">
    <source>
        <dbReference type="SAM" id="MobiDB-lite"/>
    </source>
</evidence>
<keyword evidence="5 15" id="KW-0732">Signal</keyword>
<proteinExistence type="predicted"/>
<feature type="domain" description="Cadherin" evidence="16">
    <location>
        <begin position="135"/>
        <end position="240"/>
    </location>
</feature>
<keyword evidence="8" id="KW-0130">Cell adhesion</keyword>
<keyword evidence="2" id="KW-1003">Cell membrane</keyword>
<evidence type="ECO:0000313" key="17">
    <source>
        <dbReference type="EMBL" id="KAK2173637.1"/>
    </source>
</evidence>
<dbReference type="InterPro" id="IPR015919">
    <property type="entry name" value="Cadherin-like_sf"/>
</dbReference>
<dbReference type="PROSITE" id="PS50268">
    <property type="entry name" value="CADHERIN_2"/>
    <property type="match status" value="7"/>
</dbReference>
<dbReference type="InterPro" id="IPR020894">
    <property type="entry name" value="Cadherin_CS"/>
</dbReference>
<evidence type="ECO:0000256" key="9">
    <source>
        <dbReference type="ARBA" id="ARBA00022989"/>
    </source>
</evidence>
<dbReference type="FunFam" id="2.60.40.60:FF:000123">
    <property type="entry name" value="Protocadherin beta 4"/>
    <property type="match status" value="1"/>
</dbReference>
<keyword evidence="9 14" id="KW-1133">Transmembrane helix</keyword>
<dbReference type="GO" id="GO:0005886">
    <property type="term" value="C:plasma membrane"/>
    <property type="evidence" value="ECO:0007669"/>
    <property type="project" value="UniProtKB-SubCell"/>
</dbReference>
<dbReference type="GO" id="GO:0005509">
    <property type="term" value="F:calcium ion binding"/>
    <property type="evidence" value="ECO:0007669"/>
    <property type="project" value="UniProtKB-UniRule"/>
</dbReference>
<organism evidence="17 18">
    <name type="scientific">Ridgeia piscesae</name>
    <name type="common">Tubeworm</name>
    <dbReference type="NCBI Taxonomy" id="27915"/>
    <lineage>
        <taxon>Eukaryota</taxon>
        <taxon>Metazoa</taxon>
        <taxon>Spiralia</taxon>
        <taxon>Lophotrochozoa</taxon>
        <taxon>Annelida</taxon>
        <taxon>Polychaeta</taxon>
        <taxon>Sedentaria</taxon>
        <taxon>Canalipalpata</taxon>
        <taxon>Sabellida</taxon>
        <taxon>Siboglinidae</taxon>
        <taxon>Ridgeia</taxon>
    </lineage>
</organism>
<feature type="chain" id="PRO_5042246083" description="Cadherin domain-containing protein" evidence="15">
    <location>
        <begin position="22"/>
        <end position="1088"/>
    </location>
</feature>
<feature type="domain" description="Cadherin" evidence="16">
    <location>
        <begin position="353"/>
        <end position="456"/>
    </location>
</feature>
<evidence type="ECO:0000313" key="18">
    <source>
        <dbReference type="Proteomes" id="UP001209878"/>
    </source>
</evidence>
<feature type="domain" description="Cadherin" evidence="16">
    <location>
        <begin position="457"/>
        <end position="560"/>
    </location>
</feature>
<keyword evidence="7 12" id="KW-0106">Calcium</keyword>
<accession>A0AAD9KLP2</accession>
<keyword evidence="6" id="KW-0677">Repeat</keyword>
<dbReference type="InterPro" id="IPR050174">
    <property type="entry name" value="Protocadherin/Cadherin-CA"/>
</dbReference>
<keyword evidence="10 14" id="KW-0472">Membrane</keyword>
<dbReference type="CDD" id="cd11304">
    <property type="entry name" value="Cadherin_repeat"/>
    <property type="match status" value="7"/>
</dbReference>